<dbReference type="InterPro" id="IPR017871">
    <property type="entry name" value="ABC_transporter-like_CS"/>
</dbReference>
<dbReference type="Pfam" id="PF00005">
    <property type="entry name" value="ABC_tran"/>
    <property type="match status" value="2"/>
</dbReference>
<organism evidence="8 9">
    <name type="scientific">Roseibium suaedae</name>
    <dbReference type="NCBI Taxonomy" id="735517"/>
    <lineage>
        <taxon>Bacteria</taxon>
        <taxon>Pseudomonadati</taxon>
        <taxon>Pseudomonadota</taxon>
        <taxon>Alphaproteobacteria</taxon>
        <taxon>Hyphomicrobiales</taxon>
        <taxon>Stappiaceae</taxon>
        <taxon>Roseibium</taxon>
    </lineage>
</organism>
<dbReference type="EMBL" id="FRBW01000003">
    <property type="protein sequence ID" value="SHM74486.1"/>
    <property type="molecule type" value="Genomic_DNA"/>
</dbReference>
<evidence type="ECO:0000256" key="2">
    <source>
        <dbReference type="ARBA" id="ARBA00022448"/>
    </source>
</evidence>
<evidence type="ECO:0000313" key="8">
    <source>
        <dbReference type="EMBL" id="SHM74486.1"/>
    </source>
</evidence>
<keyword evidence="9" id="KW-1185">Reference proteome</keyword>
<keyword evidence="5" id="KW-0547">Nucleotide-binding</keyword>
<dbReference type="PANTHER" id="PTHR43790:SF9">
    <property type="entry name" value="GALACTOFURANOSE TRANSPORTER ATP-BINDING PROTEIN YTFR"/>
    <property type="match status" value="1"/>
</dbReference>
<name>A0A1M7L985_9HYPH</name>
<keyword evidence="6 8" id="KW-0067">ATP-binding</keyword>
<evidence type="ECO:0000313" key="9">
    <source>
        <dbReference type="Proteomes" id="UP000186002"/>
    </source>
</evidence>
<dbReference type="RefSeq" id="WP_084082057.1">
    <property type="nucleotide sequence ID" value="NZ_FRBW01000003.1"/>
</dbReference>
<evidence type="ECO:0000256" key="3">
    <source>
        <dbReference type="ARBA" id="ARBA00022597"/>
    </source>
</evidence>
<keyword evidence="3" id="KW-0762">Sugar transport</keyword>
<evidence type="ECO:0000256" key="5">
    <source>
        <dbReference type="ARBA" id="ARBA00022741"/>
    </source>
</evidence>
<dbReference type="CDD" id="cd03216">
    <property type="entry name" value="ABC_Carb_Monos_I"/>
    <property type="match status" value="1"/>
</dbReference>
<keyword evidence="2" id="KW-0813">Transport</keyword>
<proteinExistence type="inferred from homology"/>
<reference evidence="8 9" key="1">
    <citation type="submission" date="2016-11" db="EMBL/GenBank/DDBJ databases">
        <authorList>
            <person name="Jaros S."/>
            <person name="Januszkiewicz K."/>
            <person name="Wedrychowicz H."/>
        </authorList>
    </citation>
    <scope>NUCLEOTIDE SEQUENCE [LARGE SCALE GENOMIC DNA]</scope>
    <source>
        <strain evidence="8 9">DSM 22153</strain>
    </source>
</reference>
<dbReference type="Proteomes" id="UP000186002">
    <property type="component" value="Unassembled WGS sequence"/>
</dbReference>
<feature type="domain" description="ABC transporter" evidence="7">
    <location>
        <begin position="254"/>
        <end position="502"/>
    </location>
</feature>
<dbReference type="InterPro" id="IPR003593">
    <property type="entry name" value="AAA+_ATPase"/>
</dbReference>
<gene>
    <name evidence="8" type="ORF">SAMN05444272_3122</name>
</gene>
<dbReference type="InterPro" id="IPR027417">
    <property type="entry name" value="P-loop_NTPase"/>
</dbReference>
<dbReference type="AlphaFoldDB" id="A0A1M7L985"/>
<evidence type="ECO:0000256" key="4">
    <source>
        <dbReference type="ARBA" id="ARBA00022737"/>
    </source>
</evidence>
<evidence type="ECO:0000256" key="1">
    <source>
        <dbReference type="ARBA" id="ARBA00005417"/>
    </source>
</evidence>
<dbReference type="SUPFAM" id="SSF52540">
    <property type="entry name" value="P-loop containing nucleoside triphosphate hydrolases"/>
    <property type="match status" value="2"/>
</dbReference>
<dbReference type="OrthoDB" id="9805029at2"/>
<dbReference type="CDD" id="cd03215">
    <property type="entry name" value="ABC_Carb_Monos_II"/>
    <property type="match status" value="1"/>
</dbReference>
<dbReference type="InterPro" id="IPR003439">
    <property type="entry name" value="ABC_transporter-like_ATP-bd"/>
</dbReference>
<feature type="domain" description="ABC transporter" evidence="7">
    <location>
        <begin position="11"/>
        <end position="250"/>
    </location>
</feature>
<protein>
    <submittedName>
        <fullName evidence="8">Monosaccharide ABC transporter ATP-binding protein, CUT2 family</fullName>
    </submittedName>
</protein>
<dbReference type="GO" id="GO:0005524">
    <property type="term" value="F:ATP binding"/>
    <property type="evidence" value="ECO:0007669"/>
    <property type="project" value="UniProtKB-KW"/>
</dbReference>
<dbReference type="STRING" id="735517.SAMN05444272_3122"/>
<evidence type="ECO:0000259" key="7">
    <source>
        <dbReference type="PROSITE" id="PS50893"/>
    </source>
</evidence>
<accession>A0A1M7L985</accession>
<sequence>MVGGKVAKITCKINGLEKSFGRNHVLRGIDLELRAGEVTALMGANGAGKSTLVKVLCGYHFADAGKIEFAGQPFAPIDAADAISKGVVTVHQSIDDGVIPDLDVATNLTLDRLTEPGASLFVNDRKLRQRAEEVAASMGLHMDVRARVADLDVADRQMIAIARAMARSPQLLILDEPTSSLSASEAERLFSLIDRLRADGVAILYISHRMSDLRRVADRIVSMRDGAISGIFEGETLDYVGAVNAMLGHQMTEVDIEPVSGGETILEARELKLFEHSDPISFSAREGEVIAFTGLLGSGTTELAEIVFGLAEAAGGELFLDAKPYHPANASQAVDMGVFMSPKDRGSNAVIGDFDIANNMTLPFLKAFSTFSFLSERAQRRAANDMISKIGVKCESDRDGIDTLSGGNQQKVMIGRWLLKASRVLLLDEPFQGVDIGARRDIGRYIRETSAGRTTLVFVAEIDEALEIADRIIVLNEAAIAGEYRNKDIDLNGLVADVSGRVREPLHEEAGASSGHRAATPAEAG</sequence>
<dbReference type="PROSITE" id="PS50893">
    <property type="entry name" value="ABC_TRANSPORTER_2"/>
    <property type="match status" value="2"/>
</dbReference>
<dbReference type="GO" id="GO:0016887">
    <property type="term" value="F:ATP hydrolysis activity"/>
    <property type="evidence" value="ECO:0007669"/>
    <property type="project" value="InterPro"/>
</dbReference>
<dbReference type="Gene3D" id="3.40.50.300">
    <property type="entry name" value="P-loop containing nucleotide triphosphate hydrolases"/>
    <property type="match status" value="2"/>
</dbReference>
<dbReference type="InterPro" id="IPR050107">
    <property type="entry name" value="ABC_carbohydrate_import_ATPase"/>
</dbReference>
<dbReference type="PANTHER" id="PTHR43790">
    <property type="entry name" value="CARBOHYDRATE TRANSPORT ATP-BINDING PROTEIN MG119-RELATED"/>
    <property type="match status" value="1"/>
</dbReference>
<dbReference type="PROSITE" id="PS00211">
    <property type="entry name" value="ABC_TRANSPORTER_1"/>
    <property type="match status" value="1"/>
</dbReference>
<dbReference type="SMART" id="SM00382">
    <property type="entry name" value="AAA"/>
    <property type="match status" value="2"/>
</dbReference>
<keyword evidence="4" id="KW-0677">Repeat</keyword>
<comment type="similarity">
    <text evidence="1">Belongs to the ABC transporter superfamily.</text>
</comment>
<evidence type="ECO:0000256" key="6">
    <source>
        <dbReference type="ARBA" id="ARBA00022840"/>
    </source>
</evidence>